<protein>
    <submittedName>
        <fullName evidence="3">Microsomal dipeptidase-like Zn-dependent dipeptidase</fullName>
    </submittedName>
</protein>
<keyword evidence="1" id="KW-0732">Signal</keyword>
<dbReference type="RefSeq" id="WP_343136954.1">
    <property type="nucleotide sequence ID" value="NZ_SMCS01000004.1"/>
</dbReference>
<dbReference type="InterPro" id="IPR032466">
    <property type="entry name" value="Metal_Hydrolase"/>
</dbReference>
<feature type="domain" description="Beta-lactamase-related" evidence="2">
    <location>
        <begin position="399"/>
        <end position="738"/>
    </location>
</feature>
<dbReference type="SUPFAM" id="SSF56601">
    <property type="entry name" value="beta-lactamase/transpeptidase-like"/>
    <property type="match status" value="1"/>
</dbReference>
<dbReference type="PROSITE" id="PS51365">
    <property type="entry name" value="RENAL_DIPEPTIDASE_2"/>
    <property type="match status" value="1"/>
</dbReference>
<keyword evidence="4" id="KW-1185">Reference proteome</keyword>
<comment type="caution">
    <text evidence="3">The sequence shown here is derived from an EMBL/GenBank/DDBJ whole genome shotgun (WGS) entry which is preliminary data.</text>
</comment>
<evidence type="ECO:0000313" key="3">
    <source>
        <dbReference type="EMBL" id="TCV93905.1"/>
    </source>
</evidence>
<dbReference type="Pfam" id="PF01244">
    <property type="entry name" value="Peptidase_M19"/>
    <property type="match status" value="1"/>
</dbReference>
<sequence>MKTIHAAALSLLLASPLARAEQDPPITIDTHVDIPLSYMHDPRFDAGKDSVLKVDLPKMKRGGLDAAFFVIYVEQGPLTPAGYAKAVAQAARKYDDIDLMLARYPDRIRLARRPEDAVANRAAGRLSAMIGIENGYSLGHDLNRLDAAYARGARYIGLAHVGNNDLCGSSLPKAELGDKPDSNLGLSDFGRAVVHRANQLGIMVDISHASDACVRDVLAASSVPIIASHSSARALTDHPRNLPDDLLRAIAAKGGVIQAVAYKEFLKKDPAREAAEKKLQTDVAKGAGDAEYDSEKHDYLPAYAEGMLRIQQTHPLATLEDFLDHIEHMVKVAGVDHVGIASDFDGGGEVTGWMDASETRHVTAGLRRRGFSDADIAKIWGGNLLRVWGVVTQAATPYDRLFDEAMRRYDLPGLAVGVIENGRVVYTRTAGERIAGSGQVIDRDTLFKIASNSKAMTTALLARLVAAGKLRWDDPVTKYLPDFRMYDPWVAREIEVRDLLIHNSGLREGAGDLMLWPEPNTFTRKDILAGLAYLKPEHSFRSRYAYDNLLYVVAGEVAASAGGAPYETLLRREVFAPLGLARCQIGQWRRDEVGNVAQPHLRLHDRNVVTNVDGDTVPAITSAAAGGVRCSLDDMLRWANNWLAPTAAQQTWLTAAQREPLWSAQMPMPEGERRRAWNDTHLYAYGYGWRLADVDGMWSVSHTGTLSGMYSTVSLLPKQQSGFVILMNGGGEDARDALAEALLKRFTAPGEDRDVAYYADRISAESKAGKASHAPDTAGRKAVTAAEGKTFLGVWRDPWFGEVSICPANDGVAFVSARSPVMTGMLKRVGKRYLVQWNREQVDAEPWLDLTDPSTLHLAKVDPDADFSNDFEDLAFARVRDCP</sequence>
<gene>
    <name evidence="3" type="ORF">EC912_104100</name>
</gene>
<name>A0A4R3YM70_9GAMM</name>
<organism evidence="3 4">
    <name type="scientific">Luteibacter rhizovicinus</name>
    <dbReference type="NCBI Taxonomy" id="242606"/>
    <lineage>
        <taxon>Bacteria</taxon>
        <taxon>Pseudomonadati</taxon>
        <taxon>Pseudomonadota</taxon>
        <taxon>Gammaproteobacteria</taxon>
        <taxon>Lysobacterales</taxon>
        <taxon>Rhodanobacteraceae</taxon>
        <taxon>Luteibacter</taxon>
    </lineage>
</organism>
<reference evidence="3 4" key="1">
    <citation type="submission" date="2019-03" db="EMBL/GenBank/DDBJ databases">
        <title>Above-ground endophytic microbial communities from plants in different locations in the United States.</title>
        <authorList>
            <person name="Frank C."/>
        </authorList>
    </citation>
    <scope>NUCLEOTIDE SEQUENCE [LARGE SCALE GENOMIC DNA]</scope>
    <source>
        <strain evidence="3 4">LP_13_YM</strain>
    </source>
</reference>
<dbReference type="AlphaFoldDB" id="A0A4R3YM70"/>
<dbReference type="PANTHER" id="PTHR10443">
    <property type="entry name" value="MICROSOMAL DIPEPTIDASE"/>
    <property type="match status" value="1"/>
</dbReference>
<evidence type="ECO:0000256" key="1">
    <source>
        <dbReference type="SAM" id="SignalP"/>
    </source>
</evidence>
<dbReference type="Gene3D" id="1.10.287.650">
    <property type="entry name" value="L27 domain"/>
    <property type="match status" value="1"/>
</dbReference>
<dbReference type="Gene3D" id="3.20.20.140">
    <property type="entry name" value="Metal-dependent hydrolases"/>
    <property type="match status" value="1"/>
</dbReference>
<dbReference type="InterPro" id="IPR008257">
    <property type="entry name" value="Pept_M19"/>
</dbReference>
<feature type="signal peptide" evidence="1">
    <location>
        <begin position="1"/>
        <end position="20"/>
    </location>
</feature>
<feature type="chain" id="PRO_5020335880" evidence="1">
    <location>
        <begin position="21"/>
        <end position="883"/>
    </location>
</feature>
<dbReference type="Gene3D" id="3.40.710.10">
    <property type="entry name" value="DD-peptidase/beta-lactamase superfamily"/>
    <property type="match status" value="1"/>
</dbReference>
<accession>A0A4R3YM70</accession>
<evidence type="ECO:0000259" key="2">
    <source>
        <dbReference type="Pfam" id="PF00144"/>
    </source>
</evidence>
<dbReference type="GO" id="GO:0070573">
    <property type="term" value="F:metallodipeptidase activity"/>
    <property type="evidence" value="ECO:0007669"/>
    <property type="project" value="InterPro"/>
</dbReference>
<dbReference type="CDD" id="cd01301">
    <property type="entry name" value="rDP_like"/>
    <property type="match status" value="1"/>
</dbReference>
<dbReference type="InterPro" id="IPR012338">
    <property type="entry name" value="Beta-lactam/transpept-like"/>
</dbReference>
<evidence type="ECO:0000313" key="4">
    <source>
        <dbReference type="Proteomes" id="UP000295645"/>
    </source>
</evidence>
<dbReference type="Pfam" id="PF00144">
    <property type="entry name" value="Beta-lactamase"/>
    <property type="match status" value="1"/>
</dbReference>
<proteinExistence type="predicted"/>
<dbReference type="Proteomes" id="UP000295645">
    <property type="component" value="Unassembled WGS sequence"/>
</dbReference>
<dbReference type="InterPro" id="IPR001466">
    <property type="entry name" value="Beta-lactam-related"/>
</dbReference>
<dbReference type="SUPFAM" id="SSF51556">
    <property type="entry name" value="Metallo-dependent hydrolases"/>
    <property type="match status" value="1"/>
</dbReference>
<dbReference type="EMBL" id="SMCS01000004">
    <property type="protein sequence ID" value="TCV93905.1"/>
    <property type="molecule type" value="Genomic_DNA"/>
</dbReference>
<dbReference type="PANTHER" id="PTHR10443:SF12">
    <property type="entry name" value="DIPEPTIDASE"/>
    <property type="match status" value="1"/>
</dbReference>
<dbReference type="GO" id="GO:0006508">
    <property type="term" value="P:proteolysis"/>
    <property type="evidence" value="ECO:0007669"/>
    <property type="project" value="InterPro"/>
</dbReference>